<dbReference type="AlphaFoldDB" id="A0A317E2D6"/>
<name>A0A317E2D6_9PROT</name>
<proteinExistence type="predicted"/>
<dbReference type="InterPro" id="IPR038470">
    <property type="entry name" value="Cellsynth_D_sf"/>
</dbReference>
<dbReference type="RefSeq" id="WP_109906837.1">
    <property type="nucleotide sequence ID" value="NZ_QGLE01000008.1"/>
</dbReference>
<dbReference type="EMBL" id="QGLE01000008">
    <property type="protein sequence ID" value="PWR21159.1"/>
    <property type="molecule type" value="Genomic_DNA"/>
</dbReference>
<evidence type="ECO:0000313" key="1">
    <source>
        <dbReference type="EMBL" id="PWR21159.1"/>
    </source>
</evidence>
<dbReference type="Gene3D" id="3.30.70.2590">
    <property type="match status" value="1"/>
</dbReference>
<dbReference type="GO" id="GO:0030244">
    <property type="term" value="P:cellulose biosynthetic process"/>
    <property type="evidence" value="ECO:0007669"/>
    <property type="project" value="InterPro"/>
</dbReference>
<dbReference type="Proteomes" id="UP000245461">
    <property type="component" value="Unassembled WGS sequence"/>
</dbReference>
<keyword evidence="2" id="KW-1185">Reference proteome</keyword>
<comment type="caution">
    <text evidence="1">The sequence shown here is derived from an EMBL/GenBank/DDBJ whole genome shotgun (WGS) entry which is preliminary data.</text>
</comment>
<protein>
    <submittedName>
        <fullName evidence="1">Cellulose synthase</fullName>
    </submittedName>
</protein>
<dbReference type="InterPro" id="IPR022798">
    <property type="entry name" value="BcsD_bac"/>
</dbReference>
<accession>A0A317E2D6</accession>
<dbReference type="Pfam" id="PF03500">
    <property type="entry name" value="Cellsynth_D"/>
    <property type="match status" value="1"/>
</dbReference>
<gene>
    <name evidence="1" type="ORF">DKG74_14225</name>
</gene>
<reference evidence="1 2" key="1">
    <citation type="submission" date="2018-05" db="EMBL/GenBank/DDBJ databases">
        <title>Zavarzinia sp. HR-AS.</title>
        <authorList>
            <person name="Lee Y."/>
            <person name="Jeon C.O."/>
        </authorList>
    </citation>
    <scope>NUCLEOTIDE SEQUENCE [LARGE SCALE GENOMIC DNA]</scope>
    <source>
        <strain evidence="1 2">HR-AS</strain>
    </source>
</reference>
<sequence>MSLFASLTTPAPVAEDGDAAYRAALLAAEALPGFFTAVADELFAVAGADNAAAFLRQVGRRMAAAMPLTGAETLQALEAAINAKLLAARWGWVQLGEVEAGIRIRHGALPLLPGPASTPGAAALLEGLYSCWLQQAGGGEHLHARRTGAGEAGCVELLYGR</sequence>
<organism evidence="1 2">
    <name type="scientific">Zavarzinia aquatilis</name>
    <dbReference type="NCBI Taxonomy" id="2211142"/>
    <lineage>
        <taxon>Bacteria</taxon>
        <taxon>Pseudomonadati</taxon>
        <taxon>Pseudomonadota</taxon>
        <taxon>Alphaproteobacteria</taxon>
        <taxon>Rhodospirillales</taxon>
        <taxon>Zavarziniaceae</taxon>
        <taxon>Zavarzinia</taxon>
    </lineage>
</organism>
<dbReference type="OrthoDB" id="6078279at2"/>
<evidence type="ECO:0000313" key="2">
    <source>
        <dbReference type="Proteomes" id="UP000245461"/>
    </source>
</evidence>